<dbReference type="InterPro" id="IPR036186">
    <property type="entry name" value="Serpin_sf"/>
</dbReference>
<dbReference type="InterPro" id="IPR000215">
    <property type="entry name" value="Serpin_fam"/>
</dbReference>
<evidence type="ECO:0000256" key="3">
    <source>
        <dbReference type="SAM" id="MobiDB-lite"/>
    </source>
</evidence>
<evidence type="ECO:0000313" key="5">
    <source>
        <dbReference type="EMBL" id="KAL3092997.1"/>
    </source>
</evidence>
<keyword evidence="6" id="KW-1185">Reference proteome</keyword>
<dbReference type="Proteomes" id="UP001620645">
    <property type="component" value="Unassembled WGS sequence"/>
</dbReference>
<evidence type="ECO:0000313" key="6">
    <source>
        <dbReference type="Proteomes" id="UP001620645"/>
    </source>
</evidence>
<proteinExistence type="inferred from homology"/>
<comment type="caution">
    <text evidence="5">The sequence shown here is derived from an EMBL/GenBank/DDBJ whole genome shotgun (WGS) entry which is preliminary data.</text>
</comment>
<feature type="compositionally biased region" description="Basic and acidic residues" evidence="3">
    <location>
        <begin position="535"/>
        <end position="544"/>
    </location>
</feature>
<dbReference type="Pfam" id="PF00079">
    <property type="entry name" value="Serpin"/>
    <property type="match status" value="1"/>
</dbReference>
<dbReference type="CDD" id="cd00172">
    <property type="entry name" value="serpin"/>
    <property type="match status" value="1"/>
</dbReference>
<dbReference type="AlphaFoldDB" id="A0ABD2JQU2"/>
<reference evidence="5 6" key="1">
    <citation type="submission" date="2024-10" db="EMBL/GenBank/DDBJ databases">
        <authorList>
            <person name="Kim D."/>
        </authorList>
    </citation>
    <scope>NUCLEOTIDE SEQUENCE [LARGE SCALE GENOMIC DNA]</scope>
    <source>
        <strain evidence="5">Taebaek</strain>
    </source>
</reference>
<dbReference type="InterPro" id="IPR023796">
    <property type="entry name" value="Serpin_dom"/>
</dbReference>
<dbReference type="EMBL" id="JBICCN010000114">
    <property type="protein sequence ID" value="KAL3092997.1"/>
    <property type="molecule type" value="Genomic_DNA"/>
</dbReference>
<dbReference type="PANTHER" id="PTHR11461:SF211">
    <property type="entry name" value="GH10112P-RELATED"/>
    <property type="match status" value="1"/>
</dbReference>
<dbReference type="Gene3D" id="2.30.39.10">
    <property type="entry name" value="Alpha-1-antitrypsin, domain 1"/>
    <property type="match status" value="2"/>
</dbReference>
<dbReference type="SUPFAM" id="SSF56574">
    <property type="entry name" value="Serpins"/>
    <property type="match status" value="3"/>
</dbReference>
<evidence type="ECO:0000256" key="2">
    <source>
        <dbReference type="RuleBase" id="RU000411"/>
    </source>
</evidence>
<dbReference type="Gene3D" id="3.30.497.10">
    <property type="entry name" value="Antithrombin, subunit I, domain 2"/>
    <property type="match status" value="2"/>
</dbReference>
<evidence type="ECO:0000256" key="1">
    <source>
        <dbReference type="ARBA" id="ARBA00009500"/>
    </source>
</evidence>
<dbReference type="InterPro" id="IPR042178">
    <property type="entry name" value="Serpin_sf_1"/>
</dbReference>
<accession>A0ABD2JQU2</accession>
<feature type="region of interest" description="Disordered" evidence="3">
    <location>
        <begin position="500"/>
        <end position="564"/>
    </location>
</feature>
<protein>
    <recommendedName>
        <fullName evidence="4">Serpin domain-containing protein</fullName>
    </recommendedName>
</protein>
<dbReference type="InterPro" id="IPR042185">
    <property type="entry name" value="Serpin_sf_2"/>
</dbReference>
<gene>
    <name evidence="5" type="ORF">niasHS_004599</name>
</gene>
<organism evidence="5 6">
    <name type="scientific">Heterodera schachtii</name>
    <name type="common">Sugarbeet cyst nematode worm</name>
    <name type="synonym">Tylenchus schachtii</name>
    <dbReference type="NCBI Taxonomy" id="97005"/>
    <lineage>
        <taxon>Eukaryota</taxon>
        <taxon>Metazoa</taxon>
        <taxon>Ecdysozoa</taxon>
        <taxon>Nematoda</taxon>
        <taxon>Chromadorea</taxon>
        <taxon>Rhabditida</taxon>
        <taxon>Tylenchina</taxon>
        <taxon>Tylenchomorpha</taxon>
        <taxon>Tylenchoidea</taxon>
        <taxon>Heteroderidae</taxon>
        <taxon>Heteroderinae</taxon>
        <taxon>Heterodera</taxon>
    </lineage>
</organism>
<dbReference type="SMART" id="SM00093">
    <property type="entry name" value="SERPIN"/>
    <property type="match status" value="1"/>
</dbReference>
<feature type="domain" description="Serpin" evidence="4">
    <location>
        <begin position="28"/>
        <end position="379"/>
    </location>
</feature>
<dbReference type="PANTHER" id="PTHR11461">
    <property type="entry name" value="SERINE PROTEASE INHIBITOR, SERPIN"/>
    <property type="match status" value="1"/>
</dbReference>
<name>A0ABD2JQU2_HETSC</name>
<comment type="similarity">
    <text evidence="1 2">Belongs to the serpin family.</text>
</comment>
<evidence type="ECO:0000259" key="4">
    <source>
        <dbReference type="SMART" id="SM00093"/>
    </source>
</evidence>
<sequence>MQRMMEISPSSPPSPDALILEAQADFALNLMRELSKNGNSCIVSPFSVAIALSMVYVGAKEKTGKEMGQLLAKGAPEAEVHKYFGALLNAIKNGQNNYTLEVANKVYVKDGFEVLDAFKAQIAEHYGGQFEAVDFADSVGAAKKINTFVEEATHEKIHDLITSDSLGELTRLVLINAVYFKGNWADKFDSKFTKKKTFYVDEKNSKELDMMHKKDDFIYFEDDQLQLLGMPYQGENVFMFVMLPKERFGLAKLLAELDGKKLLELTKKRGKREVQVVLPKFKLESTHQLNKPLANMGMATAFSDSANFEGIANGPLKISEVVQKAFIEVNEQGTEAAAATIVHVRTLSLVIEPPPAQFVADRPFVAFLVNHSQTQVNEKGTEAAAAIAVSPMTIRPAIRPPPAQFVADRPFVAFLVNHCQTLNEKGTEASAATAVIVEEEASGPIEPEPALFIANRPFLNNEEGSEAAAATAVVMMTRTALVTRPKSEFVADRPFYFTIRASPPRPTPQGEPADVPQRRAITKNAFQRRPRRASRSGDDAESRHRGCFGEQGGTPTGKPYYRNDPEKYSLKEWRDWLGANGRKREKLMMG</sequence>